<proteinExistence type="predicted"/>
<dbReference type="Proteomes" id="UP000759131">
    <property type="component" value="Unassembled WGS sequence"/>
</dbReference>
<dbReference type="AlphaFoldDB" id="A0A7R9Q244"/>
<evidence type="ECO:0000313" key="3">
    <source>
        <dbReference type="Proteomes" id="UP000759131"/>
    </source>
</evidence>
<dbReference type="SUPFAM" id="SSF81321">
    <property type="entry name" value="Family A G protein-coupled receptor-like"/>
    <property type="match status" value="1"/>
</dbReference>
<evidence type="ECO:0000313" key="2">
    <source>
        <dbReference type="EMBL" id="CAD7629484.1"/>
    </source>
</evidence>
<sequence>MGEFVTILMLLSSLNSTVNPWIYLLFNKNLMNALHSFCCCGRRRRSHRQNQRTCCGSRILGQNETKLDTELTQCDT</sequence>
<keyword evidence="3" id="KW-1185">Reference proteome</keyword>
<dbReference type="Gene3D" id="1.20.1070.10">
    <property type="entry name" value="Rhodopsin 7-helix transmembrane proteins"/>
    <property type="match status" value="1"/>
</dbReference>
<dbReference type="OrthoDB" id="6516508at2759"/>
<evidence type="ECO:0000256" key="1">
    <source>
        <dbReference type="SAM" id="SignalP"/>
    </source>
</evidence>
<keyword evidence="1" id="KW-0732">Signal</keyword>
<feature type="chain" id="PRO_5036403734" evidence="1">
    <location>
        <begin position="17"/>
        <end position="76"/>
    </location>
</feature>
<organism evidence="2">
    <name type="scientific">Medioppia subpectinata</name>
    <dbReference type="NCBI Taxonomy" id="1979941"/>
    <lineage>
        <taxon>Eukaryota</taxon>
        <taxon>Metazoa</taxon>
        <taxon>Ecdysozoa</taxon>
        <taxon>Arthropoda</taxon>
        <taxon>Chelicerata</taxon>
        <taxon>Arachnida</taxon>
        <taxon>Acari</taxon>
        <taxon>Acariformes</taxon>
        <taxon>Sarcoptiformes</taxon>
        <taxon>Oribatida</taxon>
        <taxon>Brachypylina</taxon>
        <taxon>Oppioidea</taxon>
        <taxon>Oppiidae</taxon>
        <taxon>Medioppia</taxon>
    </lineage>
</organism>
<dbReference type="EMBL" id="CAJPIZ010006897">
    <property type="protein sequence ID" value="CAG2109914.1"/>
    <property type="molecule type" value="Genomic_DNA"/>
</dbReference>
<gene>
    <name evidence="2" type="ORF">OSB1V03_LOCUS9900</name>
</gene>
<feature type="signal peptide" evidence="1">
    <location>
        <begin position="1"/>
        <end position="16"/>
    </location>
</feature>
<protein>
    <submittedName>
        <fullName evidence="2">Uncharacterized protein</fullName>
    </submittedName>
</protein>
<dbReference type="EMBL" id="OC861472">
    <property type="protein sequence ID" value="CAD7629484.1"/>
    <property type="molecule type" value="Genomic_DNA"/>
</dbReference>
<accession>A0A7R9Q244</accession>
<reference evidence="2" key="1">
    <citation type="submission" date="2020-11" db="EMBL/GenBank/DDBJ databases">
        <authorList>
            <person name="Tran Van P."/>
        </authorList>
    </citation>
    <scope>NUCLEOTIDE SEQUENCE</scope>
</reference>
<name>A0A7R9Q244_9ACAR</name>